<name>A0A8J5ZU09_GALPY</name>
<sequence>MHDPVVIQRCAPTAHSPARRVPVQRAPPGGVQESGRGLCARAASSAYKRRRPASRRHPAFRLSQSLFVAKTSTSTLNSAGNGPQLLLLHCAPPHAPRGPLVQACGERPARARCLLLLLTLPSFARLLLLLPRGLRQVCPGLRVQRGLGQLQLLCLKKGRRLPCGSCACGERPARARCLLLLLTLPSFARLLLLLPRGLRQVCPGLRVQRGLGQLQLLCLKKGRRLP</sequence>
<evidence type="ECO:0000313" key="2">
    <source>
        <dbReference type="EMBL" id="KAG8510078.1"/>
    </source>
</evidence>
<evidence type="ECO:0000313" key="3">
    <source>
        <dbReference type="Proteomes" id="UP000700334"/>
    </source>
</evidence>
<feature type="compositionally biased region" description="Low complexity" evidence="1">
    <location>
        <begin position="19"/>
        <end position="31"/>
    </location>
</feature>
<dbReference type="EMBL" id="JAGFMF010011914">
    <property type="protein sequence ID" value="KAG8510078.1"/>
    <property type="molecule type" value="Genomic_DNA"/>
</dbReference>
<dbReference type="Proteomes" id="UP000700334">
    <property type="component" value="Unassembled WGS sequence"/>
</dbReference>
<dbReference type="AlphaFoldDB" id="A0A8J5ZU09"/>
<protein>
    <submittedName>
        <fullName evidence="2">Uncharacterized protein</fullName>
    </submittedName>
</protein>
<reference evidence="2" key="1">
    <citation type="journal article" date="2021" name="Evol. Appl.">
        <title>The genome of the Pyrenean desman and the effects of bottlenecks and inbreeding on the genomic landscape of an endangered species.</title>
        <authorList>
            <person name="Escoda L."/>
            <person name="Castresana J."/>
        </authorList>
    </citation>
    <scope>NUCLEOTIDE SEQUENCE</scope>
    <source>
        <strain evidence="2">IBE-C5619</strain>
    </source>
</reference>
<comment type="caution">
    <text evidence="2">The sequence shown here is derived from an EMBL/GenBank/DDBJ whole genome shotgun (WGS) entry which is preliminary data.</text>
</comment>
<organism evidence="2 3">
    <name type="scientific">Galemys pyrenaicus</name>
    <name type="common">Iberian desman</name>
    <name type="synonym">Pyrenean desman</name>
    <dbReference type="NCBI Taxonomy" id="202257"/>
    <lineage>
        <taxon>Eukaryota</taxon>
        <taxon>Metazoa</taxon>
        <taxon>Chordata</taxon>
        <taxon>Craniata</taxon>
        <taxon>Vertebrata</taxon>
        <taxon>Euteleostomi</taxon>
        <taxon>Mammalia</taxon>
        <taxon>Eutheria</taxon>
        <taxon>Laurasiatheria</taxon>
        <taxon>Eulipotyphla</taxon>
        <taxon>Talpidae</taxon>
        <taxon>Galemys</taxon>
    </lineage>
</organism>
<gene>
    <name evidence="2" type="ORF">J0S82_001708</name>
</gene>
<accession>A0A8J5ZU09</accession>
<evidence type="ECO:0000256" key="1">
    <source>
        <dbReference type="SAM" id="MobiDB-lite"/>
    </source>
</evidence>
<keyword evidence="3" id="KW-1185">Reference proteome</keyword>
<feature type="region of interest" description="Disordered" evidence="1">
    <location>
        <begin position="13"/>
        <end position="35"/>
    </location>
</feature>
<proteinExistence type="predicted"/>